<dbReference type="PROSITE" id="PS51007">
    <property type="entry name" value="CYTC"/>
    <property type="match status" value="2"/>
</dbReference>
<dbReference type="RefSeq" id="WP_013632508.1">
    <property type="nucleotide sequence ID" value="NC_015177.1"/>
</dbReference>
<dbReference type="Proteomes" id="UP000000310">
    <property type="component" value="Chromosome"/>
</dbReference>
<feature type="binding site" description="covalent" evidence="8">
    <location>
        <position position="79"/>
    </location>
    <ligand>
        <name>heme c</name>
        <dbReference type="ChEBI" id="CHEBI:61717"/>
        <label>1</label>
    </ligand>
</feature>
<evidence type="ECO:0000256" key="9">
    <source>
        <dbReference type="PIRSR" id="PIRSR000294-2"/>
    </source>
</evidence>
<evidence type="ECO:0000256" key="10">
    <source>
        <dbReference type="SAM" id="SignalP"/>
    </source>
</evidence>
<reference evidence="13" key="2">
    <citation type="submission" date="2011-02" db="EMBL/GenBank/DDBJ databases">
        <title>The complete genome of Pedobacter saltans DSM 12145.</title>
        <authorList>
            <consortium name="US DOE Joint Genome Institute (JGI-PGF)"/>
            <person name="Lucas S."/>
            <person name="Copeland A."/>
            <person name="Lapidus A."/>
            <person name="Bruce D."/>
            <person name="Goodwin L."/>
            <person name="Pitluck S."/>
            <person name="Kyrpides N."/>
            <person name="Mavromatis K."/>
            <person name="Pagani I."/>
            <person name="Ivanova N."/>
            <person name="Ovchinnikova G."/>
            <person name="Lu M."/>
            <person name="Detter J.C."/>
            <person name="Han C."/>
            <person name="Land M."/>
            <person name="Hauser L."/>
            <person name="Markowitz V."/>
            <person name="Cheng J.-F."/>
            <person name="Hugenholtz P."/>
            <person name="Woyke T."/>
            <person name="Wu D."/>
            <person name="Tindall B."/>
            <person name="Pomrenke H.G."/>
            <person name="Brambilla E."/>
            <person name="Klenk H.-P."/>
            <person name="Eisen J.A."/>
        </authorList>
    </citation>
    <scope>NUCLEOTIDE SEQUENCE [LARGE SCALE GENOMIC DNA]</scope>
    <source>
        <strain evidence="13">ATCC 51119 / DSM 12145 / JCM 21818 / LMG 10337 / NBRC 100064 / NCIMB 13643</strain>
    </source>
</reference>
<keyword evidence="13" id="KW-1185">Reference proteome</keyword>
<dbReference type="InterPro" id="IPR051395">
    <property type="entry name" value="Cytochrome_c_Peroxidase/MauG"/>
</dbReference>
<dbReference type="GO" id="GO:0004130">
    <property type="term" value="F:cytochrome-c peroxidase activity"/>
    <property type="evidence" value="ECO:0007669"/>
    <property type="project" value="UniProtKB-EC"/>
</dbReference>
<dbReference type="AlphaFoldDB" id="F0S4L8"/>
<evidence type="ECO:0000313" key="13">
    <source>
        <dbReference type="Proteomes" id="UP000000310"/>
    </source>
</evidence>
<evidence type="ECO:0000256" key="4">
    <source>
        <dbReference type="ARBA" id="ARBA00022729"/>
    </source>
</evidence>
<organism evidence="12 13">
    <name type="scientific">Pseudopedobacter saltans (strain ATCC 51119 / DSM 12145 / JCM 21818 / CCUG 39354 / LMG 10337 / NBRC 100064 / NCIMB 13643)</name>
    <name type="common">Pedobacter saltans</name>
    <dbReference type="NCBI Taxonomy" id="762903"/>
    <lineage>
        <taxon>Bacteria</taxon>
        <taxon>Pseudomonadati</taxon>
        <taxon>Bacteroidota</taxon>
        <taxon>Sphingobacteriia</taxon>
        <taxon>Sphingobacteriales</taxon>
        <taxon>Sphingobacteriaceae</taxon>
        <taxon>Pseudopedobacter</taxon>
    </lineage>
</organism>
<dbReference type="Pfam" id="PF03150">
    <property type="entry name" value="CCP_MauG"/>
    <property type="match status" value="1"/>
</dbReference>
<feature type="binding site" description="axial binding residue" evidence="9">
    <location>
        <position position="83"/>
    </location>
    <ligand>
        <name>heme c</name>
        <dbReference type="ChEBI" id="CHEBI:61717"/>
        <label>1</label>
    </ligand>
    <ligandPart>
        <name>Fe</name>
        <dbReference type="ChEBI" id="CHEBI:18248"/>
    </ligandPart>
</feature>
<dbReference type="HOGENOM" id="CLU_034652_3_3_10"/>
<dbReference type="PANTHER" id="PTHR30600">
    <property type="entry name" value="CYTOCHROME C PEROXIDASE-RELATED"/>
    <property type="match status" value="1"/>
</dbReference>
<feature type="domain" description="Cytochrome c" evidence="11">
    <location>
        <begin position="57"/>
        <end position="159"/>
    </location>
</feature>
<dbReference type="Gene3D" id="1.10.760.10">
    <property type="entry name" value="Cytochrome c-like domain"/>
    <property type="match status" value="2"/>
</dbReference>
<keyword evidence="5" id="KW-0574">Periplasm</keyword>
<feature type="binding site" description="covalent" evidence="8">
    <location>
        <position position="227"/>
    </location>
    <ligand>
        <name>heme c</name>
        <dbReference type="ChEBI" id="CHEBI:61717"/>
        <label>2</label>
    </ligand>
</feature>
<dbReference type="KEGG" id="psn:Pedsa_1447"/>
<dbReference type="OrthoDB" id="9805202at2"/>
<evidence type="ECO:0000256" key="7">
    <source>
        <dbReference type="ARBA" id="ARBA00023004"/>
    </source>
</evidence>
<dbReference type="EMBL" id="CP002545">
    <property type="protein sequence ID" value="ADY52009.1"/>
    <property type="molecule type" value="Genomic_DNA"/>
</dbReference>
<feature type="signal peptide" evidence="10">
    <location>
        <begin position="1"/>
        <end position="23"/>
    </location>
</feature>
<comment type="subcellular location">
    <subcellularLocation>
        <location evidence="1">Periplasm</location>
    </subcellularLocation>
</comment>
<dbReference type="eggNOG" id="COG1858">
    <property type="taxonomic scope" value="Bacteria"/>
</dbReference>
<dbReference type="PIRSF" id="PIRSF000294">
    <property type="entry name" value="Cytochrome-c_peroxidase"/>
    <property type="match status" value="1"/>
</dbReference>
<dbReference type="GO" id="GO:0042597">
    <property type="term" value="C:periplasmic space"/>
    <property type="evidence" value="ECO:0007669"/>
    <property type="project" value="UniProtKB-SubCell"/>
</dbReference>
<dbReference type="EC" id="1.11.1.5" evidence="12"/>
<dbReference type="InterPro" id="IPR004852">
    <property type="entry name" value="Di-haem_cyt_c_peroxidsae"/>
</dbReference>
<comment type="PTM">
    <text evidence="8">Binds 2 heme groups per subunit.</text>
</comment>
<comment type="cofactor">
    <cofactor evidence="8">
        <name>heme</name>
        <dbReference type="ChEBI" id="CHEBI:30413"/>
    </cofactor>
    <text evidence="8">Binds 2 heme groups.</text>
</comment>
<evidence type="ECO:0000313" key="12">
    <source>
        <dbReference type="EMBL" id="ADY52009.1"/>
    </source>
</evidence>
<reference evidence="12 13" key="1">
    <citation type="journal article" date="2011" name="Stand. Genomic Sci.">
        <title>Complete genome sequence of the gliding, heparinolytic Pedobacter saltans type strain (113).</title>
        <authorList>
            <person name="Liolios K."/>
            <person name="Sikorski J."/>
            <person name="Lu M."/>
            <person name="Nolan M."/>
            <person name="Lapidus A."/>
            <person name="Lucas S."/>
            <person name="Hammon N."/>
            <person name="Deshpande S."/>
            <person name="Cheng J.F."/>
            <person name="Tapia R."/>
            <person name="Han C."/>
            <person name="Goodwin L."/>
            <person name="Pitluck S."/>
            <person name="Huntemann M."/>
            <person name="Ivanova N."/>
            <person name="Pagani I."/>
            <person name="Mavromatis K."/>
            <person name="Ovchinikova G."/>
            <person name="Pati A."/>
            <person name="Chen A."/>
            <person name="Palaniappan K."/>
            <person name="Land M."/>
            <person name="Hauser L."/>
            <person name="Brambilla E.M."/>
            <person name="Kotsyurbenko O."/>
            <person name="Rohde M."/>
            <person name="Tindall B.J."/>
            <person name="Abt B."/>
            <person name="Goker M."/>
            <person name="Detter J.C."/>
            <person name="Woyke T."/>
            <person name="Bristow J."/>
            <person name="Eisen J.A."/>
            <person name="Markowitz V."/>
            <person name="Hugenholtz P."/>
            <person name="Klenk H.P."/>
            <person name="Kyrpides N.C."/>
        </authorList>
    </citation>
    <scope>NUCLEOTIDE SEQUENCE [LARGE SCALE GENOMIC DNA]</scope>
    <source>
        <strain evidence="13">ATCC 51119 / DSM 12145 / JCM 21818 / LMG 10337 / NBRC 100064 / NCIMB 13643</strain>
    </source>
</reference>
<dbReference type="PROSITE" id="PS51257">
    <property type="entry name" value="PROKAR_LIPOPROTEIN"/>
    <property type="match status" value="1"/>
</dbReference>
<keyword evidence="6 12" id="KW-0560">Oxidoreductase</keyword>
<feature type="chain" id="PRO_5003255896" evidence="10">
    <location>
        <begin position="24"/>
        <end position="348"/>
    </location>
</feature>
<protein>
    <submittedName>
        <fullName evidence="12">Cytochrome-c peroxidase</fullName>
        <ecNumber evidence="12">1.11.1.5</ecNumber>
    </submittedName>
</protein>
<dbReference type="GO" id="GO:0020037">
    <property type="term" value="F:heme binding"/>
    <property type="evidence" value="ECO:0007669"/>
    <property type="project" value="InterPro"/>
</dbReference>
<keyword evidence="12" id="KW-0575">Peroxidase</keyword>
<dbReference type="GO" id="GO:0009055">
    <property type="term" value="F:electron transfer activity"/>
    <property type="evidence" value="ECO:0007669"/>
    <property type="project" value="InterPro"/>
</dbReference>
<feature type="binding site" description="axial binding residue" evidence="9">
    <location>
        <position position="228"/>
    </location>
    <ligand>
        <name>heme c</name>
        <dbReference type="ChEBI" id="CHEBI:61717"/>
        <label>2</label>
    </ligand>
    <ligandPart>
        <name>Fe</name>
        <dbReference type="ChEBI" id="CHEBI:18248"/>
    </ligandPart>
</feature>
<dbReference type="InterPro" id="IPR009056">
    <property type="entry name" value="Cyt_c-like_dom"/>
</dbReference>
<keyword evidence="7 9" id="KW-0408">Iron</keyword>
<evidence type="ECO:0000259" key="11">
    <source>
        <dbReference type="PROSITE" id="PS51007"/>
    </source>
</evidence>
<sequence length="348" mass="39415">MNTRYLSVLSAILLFVVACSKKADIEQKIEEIFPGFKMPGNFPAVVYKLENNPITEDGFRLGKALFHEGKLSRDGTISCASCHIQTSAFTHHGHDVSHGIEDRLGIRNSPAIMNLAWRKSFMWDGGITDLDFQPFAPITAHEEMDEDMNNVLQKLRNSPKYTKLFKAAFGSEEVSSAKMMKALSQFMLMCVSANSKYDKVMRKEDGAVFTDAELRGYNTFKQKCATCHTEPLFTDESFRNNGIGASVYGDEGRYKITQSPADKYLFKVPSLRNLKYTEPYMHDGSFYTLKAVLDHYSRSVKDMPTLDPVLKQDERLGIALDDQEKTDLLAFLETLNDESFIRNKLLSE</sequence>
<evidence type="ECO:0000256" key="1">
    <source>
        <dbReference type="ARBA" id="ARBA00004418"/>
    </source>
</evidence>
<dbReference type="SUPFAM" id="SSF46626">
    <property type="entry name" value="Cytochrome c"/>
    <property type="match status" value="2"/>
</dbReference>
<evidence type="ECO:0000256" key="3">
    <source>
        <dbReference type="ARBA" id="ARBA00022723"/>
    </source>
</evidence>
<proteinExistence type="predicted"/>
<evidence type="ECO:0000256" key="6">
    <source>
        <dbReference type="ARBA" id="ARBA00023002"/>
    </source>
</evidence>
<evidence type="ECO:0000256" key="2">
    <source>
        <dbReference type="ARBA" id="ARBA00022617"/>
    </source>
</evidence>
<name>F0S4L8_PSESL</name>
<feature type="domain" description="Cytochrome c" evidence="11">
    <location>
        <begin position="211"/>
        <end position="336"/>
    </location>
</feature>
<evidence type="ECO:0000256" key="8">
    <source>
        <dbReference type="PIRSR" id="PIRSR000294-1"/>
    </source>
</evidence>
<keyword evidence="2 8" id="KW-0349">Heme</keyword>
<dbReference type="STRING" id="762903.Pedsa_1447"/>
<feature type="binding site" description="covalent" evidence="8">
    <location>
        <position position="224"/>
    </location>
    <ligand>
        <name>heme c</name>
        <dbReference type="ChEBI" id="CHEBI:61717"/>
        <label>2</label>
    </ligand>
</feature>
<dbReference type="GO" id="GO:0046872">
    <property type="term" value="F:metal ion binding"/>
    <property type="evidence" value="ECO:0007669"/>
    <property type="project" value="UniProtKB-KW"/>
</dbReference>
<accession>F0S4L8</accession>
<evidence type="ECO:0000256" key="5">
    <source>
        <dbReference type="ARBA" id="ARBA00022764"/>
    </source>
</evidence>
<feature type="binding site" description="covalent" evidence="8">
    <location>
        <position position="82"/>
    </location>
    <ligand>
        <name>heme c</name>
        <dbReference type="ChEBI" id="CHEBI:61717"/>
        <label>1</label>
    </ligand>
</feature>
<keyword evidence="3 9" id="KW-0479">Metal-binding</keyword>
<gene>
    <name evidence="12" type="ordered locus">Pedsa_1447</name>
</gene>
<dbReference type="PANTHER" id="PTHR30600:SF10">
    <property type="entry name" value="BLL6722 PROTEIN"/>
    <property type="match status" value="1"/>
</dbReference>
<dbReference type="InterPro" id="IPR026259">
    <property type="entry name" value="MauG/Cytc_peroxidase"/>
</dbReference>
<keyword evidence="4 10" id="KW-0732">Signal</keyword>
<dbReference type="InterPro" id="IPR036909">
    <property type="entry name" value="Cyt_c-like_dom_sf"/>
</dbReference>